<organism evidence="9 10">
    <name type="scientific">Plasmodium relictum</name>
    <dbReference type="NCBI Taxonomy" id="85471"/>
    <lineage>
        <taxon>Eukaryota</taxon>
        <taxon>Sar</taxon>
        <taxon>Alveolata</taxon>
        <taxon>Apicomplexa</taxon>
        <taxon>Aconoidasida</taxon>
        <taxon>Haemosporida</taxon>
        <taxon>Plasmodiidae</taxon>
        <taxon>Plasmodium</taxon>
        <taxon>Plasmodium (Haemamoeba)</taxon>
    </lineage>
</organism>
<dbReference type="PANTHER" id="PTHR23081">
    <property type="entry name" value="RNA POLYMERASE II CTD PHOSPHATASE"/>
    <property type="match status" value="1"/>
</dbReference>
<comment type="catalytic activity">
    <reaction evidence="6">
        <text>O-phospho-L-threonyl-[protein] + H2O = L-threonyl-[protein] + phosphate</text>
        <dbReference type="Rhea" id="RHEA:47004"/>
        <dbReference type="Rhea" id="RHEA-COMP:11060"/>
        <dbReference type="Rhea" id="RHEA-COMP:11605"/>
        <dbReference type="ChEBI" id="CHEBI:15377"/>
        <dbReference type="ChEBI" id="CHEBI:30013"/>
        <dbReference type="ChEBI" id="CHEBI:43474"/>
        <dbReference type="ChEBI" id="CHEBI:61977"/>
        <dbReference type="EC" id="3.1.3.16"/>
    </reaction>
</comment>
<sequence length="1377" mass="163557">MEKKKIYLPKSVTLPCKLKWAVDNNSVVSFNQIIAFIIENKNEYIDENNNNLCNKKDLLNDKDIHLEDKTNNSSDKNNYIENENNLNDKTVHLNGVLNNINDESDNMKNEINTNNKDNNTNGNINILKVEQQIEIDTKPNEKNNVINFILSNRKNSEIRNNYIALRSNNHGRITIVKNNFNLEKDEYIYINDPSEVLCEISDAKCSHEIIFSGLCTNCLLSQEEINKNKEEQKYFLTPGFLTNENELFINSDKALDLEKERIKNIIENKKLCLVLDLDNTLLHASFFLLSVNMNSEIINITTDLDGNLENEMNYLEELSNHVYNINNTKNEINKKISVIERYIDEKNVHFDQNNVINNDNIANTDIDTNIDNHIEVNNNLNADKNDNDNNYYNKANFLYDDIRINEEMIEDYLYSLFYKKKSNMEYNNKHQDIKSSYDNYCNFLEKLNTINLLKKNGKFIHYENLNDKNIKKKIEKLELSVLKTNVKYQKGSYTIYYKLRPGVIQFLQKMNEKYELYLYTMGTLEHAKSCLFLLDPLKKFFGNRIFSRKDSVDGLKHMNRILPTYRSISICIDDSDYIWRERSSCIKVHGYNFFPEINFLEDIKRKPYFLTKFFSLAQSYLNFSTTLYRFINFKCNEYEKLKEVRKDNILYNYINLNNSLNNYKNIGNNLGISLELEEDNIKKINNGKLNFYKNEGANTNKTNLICETNENEVNEERKKTKNENENEDFLILQNYNSLNVNDDESFESNEDNFIDLDKEFETDNENEIEADSNLSNSCQLNIFSDLGNFNKTYDCEIIKEEIRKENNNENIINTKINENKNKNYNNENEYNDYENNMYDEKLDIINLIKKENSPSLLNNISGINNQKEDKSNCSSLKYKTEETKSEEFLFLNNIAYQNVSLGEIGNILHKKIEGKRDEEIPQNSSIEEKMFYSQNENFLKKEENVLHFEKAENLDHNETKNLVPIDENDVIKNNNSDLLLLENNAHVDIQSITNINNSSNITLPKTHKDLNKNQNKKKKKINKKSNIKSKDILNEDEISNNIIPFSILKTEEKYICFEDEIIFKFISEKNYRKYDKYVLNFLNNYFEEEELKRRNQESEKIDEIDIKKKEIDKNYNSVTNKKKKNFKKFDVSNNKKKVKKKIKKIQVKRFVQFQNLSKNKIFNQKILKGKKRAIKDSFKLKNEKLDNQTKKANKNEYYESFFIPKNLKEPKFKDNDKQLYYLGIILDEIHNIFYKIFEHFKTYKISEENSDNNIYNYFLRYPVVRTILIEFRKQVLRDCIFNISLLSDDIKRSDFIDQIVKLGGIINNKNYTHLLTINNLVKNDKLKNVKISNLMWIERALYTWKNIDTRYYNANNWERTHRNFWDVIEYEEKKNIK</sequence>
<feature type="compositionally biased region" description="Basic residues" evidence="7">
    <location>
        <begin position="1014"/>
        <end position="1023"/>
    </location>
</feature>
<evidence type="ECO:0000256" key="4">
    <source>
        <dbReference type="ARBA" id="ARBA00023242"/>
    </source>
</evidence>
<comment type="subcellular location">
    <subcellularLocation>
        <location evidence="1">Nucleus</location>
    </subcellularLocation>
</comment>
<feature type="region of interest" description="Disordered" evidence="7">
    <location>
        <begin position="1003"/>
        <end position="1023"/>
    </location>
</feature>
<dbReference type="GeneID" id="39735782"/>
<dbReference type="SUPFAM" id="SSF56784">
    <property type="entry name" value="HAD-like"/>
    <property type="match status" value="1"/>
</dbReference>
<evidence type="ECO:0000313" key="10">
    <source>
        <dbReference type="Proteomes" id="UP000220158"/>
    </source>
</evidence>
<dbReference type="PANTHER" id="PTHR23081:SF36">
    <property type="entry name" value="RNA POLYMERASE II SUBUNIT A C-TERMINAL DOMAIN PHOSPHATASE"/>
    <property type="match status" value="1"/>
</dbReference>
<keyword evidence="3" id="KW-0378">Hydrolase</keyword>
<dbReference type="EMBL" id="LN835303">
    <property type="protein sequence ID" value="CRG99680.1"/>
    <property type="molecule type" value="Genomic_DNA"/>
</dbReference>
<feature type="domain" description="FCP1 homology" evidence="8">
    <location>
        <begin position="466"/>
        <end position="612"/>
    </location>
</feature>
<reference evidence="9 10" key="1">
    <citation type="submission" date="2015-04" db="EMBL/GenBank/DDBJ databases">
        <authorList>
            <consortium name="Pathogen Informatics"/>
        </authorList>
    </citation>
    <scope>NUCLEOTIDE SEQUENCE [LARGE SCALE GENOMIC DNA]</scope>
    <source>
        <strain evidence="9 10">SGS1</strain>
    </source>
</reference>
<accession>A0A1J1H8B9</accession>
<dbReference type="Gene3D" id="3.40.50.1000">
    <property type="entry name" value="HAD superfamily/HAD-like"/>
    <property type="match status" value="2"/>
</dbReference>
<dbReference type="InterPro" id="IPR004274">
    <property type="entry name" value="FCP1_dom"/>
</dbReference>
<comment type="catalytic activity">
    <reaction evidence="5">
        <text>O-phospho-L-seryl-[protein] + H2O = L-seryl-[protein] + phosphate</text>
        <dbReference type="Rhea" id="RHEA:20629"/>
        <dbReference type="Rhea" id="RHEA-COMP:9863"/>
        <dbReference type="Rhea" id="RHEA-COMP:11604"/>
        <dbReference type="ChEBI" id="CHEBI:15377"/>
        <dbReference type="ChEBI" id="CHEBI:29999"/>
        <dbReference type="ChEBI" id="CHEBI:43474"/>
        <dbReference type="ChEBI" id="CHEBI:83421"/>
        <dbReference type="EC" id="3.1.3.16"/>
    </reaction>
</comment>
<keyword evidence="4" id="KW-0539">Nucleus</keyword>
<evidence type="ECO:0000259" key="8">
    <source>
        <dbReference type="PROSITE" id="PS50969"/>
    </source>
</evidence>
<dbReference type="Pfam" id="PF03031">
    <property type="entry name" value="NIF"/>
    <property type="match status" value="1"/>
</dbReference>
<proteinExistence type="predicted"/>
<dbReference type="InterPro" id="IPR023214">
    <property type="entry name" value="HAD_sf"/>
</dbReference>
<dbReference type="SMART" id="SM00577">
    <property type="entry name" value="CPDc"/>
    <property type="match status" value="1"/>
</dbReference>
<gene>
    <name evidence="9" type="primary">NIF4</name>
    <name evidence="9" type="ORF">PRELSG_0810600</name>
</gene>
<evidence type="ECO:0000256" key="2">
    <source>
        <dbReference type="ARBA" id="ARBA00013081"/>
    </source>
</evidence>
<name>A0A1J1H8B9_PLARL</name>
<dbReference type="VEuPathDB" id="PlasmoDB:PRELSG_0810600"/>
<dbReference type="EC" id="3.1.3.16" evidence="2"/>
<keyword evidence="10" id="KW-1185">Reference proteome</keyword>
<evidence type="ECO:0000313" key="9">
    <source>
        <dbReference type="EMBL" id="CRG99680.1"/>
    </source>
</evidence>
<evidence type="ECO:0000256" key="6">
    <source>
        <dbReference type="ARBA" id="ARBA00048336"/>
    </source>
</evidence>
<dbReference type="InterPro" id="IPR036412">
    <property type="entry name" value="HAD-like_sf"/>
</dbReference>
<evidence type="ECO:0000256" key="7">
    <source>
        <dbReference type="SAM" id="MobiDB-lite"/>
    </source>
</evidence>
<dbReference type="OrthoDB" id="10249888at2759"/>
<dbReference type="PROSITE" id="PS50969">
    <property type="entry name" value="FCP1"/>
    <property type="match status" value="1"/>
</dbReference>
<evidence type="ECO:0000256" key="1">
    <source>
        <dbReference type="ARBA" id="ARBA00004123"/>
    </source>
</evidence>
<dbReference type="InterPro" id="IPR039189">
    <property type="entry name" value="Fcp1"/>
</dbReference>
<protein>
    <recommendedName>
        <fullName evidence="2">protein-serine/threonine phosphatase</fullName>
        <ecNumber evidence="2">3.1.3.16</ecNumber>
    </recommendedName>
</protein>
<dbReference type="Proteomes" id="UP000220158">
    <property type="component" value="Chromosome 8"/>
</dbReference>
<evidence type="ECO:0000256" key="5">
    <source>
        <dbReference type="ARBA" id="ARBA00047761"/>
    </source>
</evidence>
<dbReference type="RefSeq" id="XP_028532685.1">
    <property type="nucleotide sequence ID" value="XM_028676169.1"/>
</dbReference>
<dbReference type="GO" id="GO:0005634">
    <property type="term" value="C:nucleus"/>
    <property type="evidence" value="ECO:0007669"/>
    <property type="project" value="UniProtKB-SubCell"/>
</dbReference>
<dbReference type="KEGG" id="prel:PRELSG_0810600"/>
<dbReference type="GO" id="GO:0008420">
    <property type="term" value="F:RNA polymerase II CTD heptapeptide repeat phosphatase activity"/>
    <property type="evidence" value="ECO:0007669"/>
    <property type="project" value="InterPro"/>
</dbReference>
<evidence type="ECO:0000256" key="3">
    <source>
        <dbReference type="ARBA" id="ARBA00022801"/>
    </source>
</evidence>